<reference evidence="1 2" key="1">
    <citation type="submission" date="2014-03" db="EMBL/GenBank/DDBJ databases">
        <title>Draft genome of the hookworm Oesophagostomum dentatum.</title>
        <authorList>
            <person name="Mitreva M."/>
        </authorList>
    </citation>
    <scope>NUCLEOTIDE SEQUENCE [LARGE SCALE GENOMIC DNA]</scope>
    <source>
        <strain evidence="1 2">OD-Hann</strain>
    </source>
</reference>
<protein>
    <submittedName>
        <fullName evidence="1">Uncharacterized protein</fullName>
    </submittedName>
</protein>
<dbReference type="Proteomes" id="UP000053660">
    <property type="component" value="Unassembled WGS sequence"/>
</dbReference>
<evidence type="ECO:0000313" key="1">
    <source>
        <dbReference type="EMBL" id="KHJ97940.1"/>
    </source>
</evidence>
<accession>A0A0B1TRB3</accession>
<dbReference type="EMBL" id="KN549377">
    <property type="protein sequence ID" value="KHJ97940.1"/>
    <property type="molecule type" value="Genomic_DNA"/>
</dbReference>
<evidence type="ECO:0000313" key="2">
    <source>
        <dbReference type="Proteomes" id="UP000053660"/>
    </source>
</evidence>
<proteinExistence type="predicted"/>
<keyword evidence="2" id="KW-1185">Reference proteome</keyword>
<name>A0A0B1TRB3_OESDE</name>
<organism evidence="1 2">
    <name type="scientific">Oesophagostomum dentatum</name>
    <name type="common">Nodular worm</name>
    <dbReference type="NCBI Taxonomy" id="61180"/>
    <lineage>
        <taxon>Eukaryota</taxon>
        <taxon>Metazoa</taxon>
        <taxon>Ecdysozoa</taxon>
        <taxon>Nematoda</taxon>
        <taxon>Chromadorea</taxon>
        <taxon>Rhabditida</taxon>
        <taxon>Rhabditina</taxon>
        <taxon>Rhabditomorpha</taxon>
        <taxon>Strongyloidea</taxon>
        <taxon>Strongylidae</taxon>
        <taxon>Oesophagostomum</taxon>
    </lineage>
</organism>
<dbReference type="OrthoDB" id="10249567at2759"/>
<dbReference type="AlphaFoldDB" id="A0A0B1TRB3"/>
<sequence length="104" mass="11582">MDAEFKFKFKIAVFTSRNKEIPSSINTRTQQLHGCFGYTGTHLLIGHVHPSDELQLVVNISATVTINTRTSQAPKTLGPSEQKSAEVSTSFYVLFCLYSLTKDL</sequence>
<gene>
    <name evidence="1" type="ORF">OESDEN_02082</name>
</gene>